<evidence type="ECO:0008006" key="3">
    <source>
        <dbReference type="Google" id="ProtNLM"/>
    </source>
</evidence>
<dbReference type="EMBL" id="LN890655">
    <property type="protein sequence ID" value="CUS02927.2"/>
    <property type="molecule type" value="Genomic_DNA"/>
</dbReference>
<reference evidence="1" key="1">
    <citation type="submission" date="2016-01" db="EMBL/GenBank/DDBJ databases">
        <authorList>
            <person name="Mcilroy J.S."/>
            <person name="Karst M S."/>
            <person name="Albertsen M."/>
        </authorList>
    </citation>
    <scope>NUCLEOTIDE SEQUENCE</scope>
    <source>
        <strain evidence="1">Cfx-K</strain>
    </source>
</reference>
<dbReference type="InterPro" id="IPR027417">
    <property type="entry name" value="P-loop_NTPase"/>
</dbReference>
<dbReference type="Proteomes" id="UP000215027">
    <property type="component" value="Chromosome I"/>
</dbReference>
<evidence type="ECO:0000313" key="1">
    <source>
        <dbReference type="EMBL" id="CUS02927.2"/>
    </source>
</evidence>
<dbReference type="KEGG" id="pbf:CFX0092_A1049"/>
<gene>
    <name evidence="1" type="ORF">CFX0092_A1049</name>
</gene>
<evidence type="ECO:0000313" key="2">
    <source>
        <dbReference type="Proteomes" id="UP000215027"/>
    </source>
</evidence>
<keyword evidence="2" id="KW-1185">Reference proteome</keyword>
<dbReference type="AlphaFoldDB" id="A0A170PF27"/>
<proteinExistence type="predicted"/>
<sequence>MNADPPSPLPPRSPAPLPSPAPLRVAVVGPCASGKSTLIAALRAAGYDARHPAQEHSFVPDMWRRLVDPDVLIYLDLSHEAYRARRPHDDAGPEYLEMQRRRLAHALAHADLVLDTSALTGEEVWARVAAALPSQLAPTSEA</sequence>
<name>A0A170PF27_9CHLR</name>
<organism evidence="1 2">
    <name type="scientific">Candidatus Promineifilum breve</name>
    <dbReference type="NCBI Taxonomy" id="1806508"/>
    <lineage>
        <taxon>Bacteria</taxon>
        <taxon>Bacillati</taxon>
        <taxon>Chloroflexota</taxon>
        <taxon>Ardenticatenia</taxon>
        <taxon>Candidatus Promineifilales</taxon>
        <taxon>Candidatus Promineifilaceae</taxon>
        <taxon>Candidatus Promineifilum</taxon>
    </lineage>
</organism>
<dbReference type="RefSeq" id="WP_197699887.1">
    <property type="nucleotide sequence ID" value="NZ_LN890655.1"/>
</dbReference>
<protein>
    <recommendedName>
        <fullName evidence="3">NadR/Ttd14 AAA domain-containing protein</fullName>
    </recommendedName>
</protein>
<dbReference type="SUPFAM" id="SSF52540">
    <property type="entry name" value="P-loop containing nucleoside triphosphate hydrolases"/>
    <property type="match status" value="1"/>
</dbReference>
<dbReference type="Gene3D" id="3.40.50.300">
    <property type="entry name" value="P-loop containing nucleotide triphosphate hydrolases"/>
    <property type="match status" value="1"/>
</dbReference>
<accession>A0A170PF27</accession>